<dbReference type="AlphaFoldDB" id="A0A367R6J0"/>
<dbReference type="EMBL" id="LXQE01000169">
    <property type="protein sequence ID" value="RCJ32108.1"/>
    <property type="molecule type" value="Genomic_DNA"/>
</dbReference>
<comment type="caution">
    <text evidence="1">The sequence shown here is derived from an EMBL/GenBank/DDBJ whole genome shotgun (WGS) entry which is preliminary data.</text>
</comment>
<dbReference type="PROSITE" id="PS51257">
    <property type="entry name" value="PROKAR_LIPOPROTEIN"/>
    <property type="match status" value="1"/>
</dbReference>
<dbReference type="Proteomes" id="UP000252085">
    <property type="component" value="Unassembled WGS sequence"/>
</dbReference>
<accession>A0A367R6J0</accession>
<evidence type="ECO:0000313" key="2">
    <source>
        <dbReference type="Proteomes" id="UP000252085"/>
    </source>
</evidence>
<protein>
    <recommendedName>
        <fullName evidence="3">DUF4367 domain-containing protein</fullName>
    </recommendedName>
</protein>
<evidence type="ECO:0000313" key="1">
    <source>
        <dbReference type="EMBL" id="RCJ32108.1"/>
    </source>
</evidence>
<name>A0A367R6J0_NOSPU</name>
<evidence type="ECO:0008006" key="3">
    <source>
        <dbReference type="Google" id="ProtNLM"/>
    </source>
</evidence>
<sequence length="189" mass="20994">MKVRPLPILVTSVAIFGAIFGCLQLVTAAPAPLFRPVLKDIRSQLPKDMVIRLPAFVPNADIKGVNTYARVRGYQSEYGGGFFAVDFASVPDCSATFCNMGNIFVMRDNPKDETSGLSEDYRNAKPINLKSGIRGFYFYARSGSAGYRHHVFWKQNGLFFEVQSRALSKQQVINMAISMAQESPIRSAR</sequence>
<gene>
    <name evidence="1" type="ORF">A6769_29245</name>
</gene>
<reference evidence="1 2" key="1">
    <citation type="submission" date="2016-04" db="EMBL/GenBank/DDBJ databases">
        <authorList>
            <person name="Evans L.H."/>
            <person name="Alamgir A."/>
            <person name="Owens N."/>
            <person name="Weber N.D."/>
            <person name="Virtaneva K."/>
            <person name="Barbian K."/>
            <person name="Babar A."/>
            <person name="Rosenke K."/>
        </authorList>
    </citation>
    <scope>NUCLEOTIDE SEQUENCE [LARGE SCALE GENOMIC DNA]</scope>
    <source>
        <strain evidence="1">NIES-2108</strain>
    </source>
</reference>
<organism evidence="1 2">
    <name type="scientific">Nostoc punctiforme NIES-2108</name>
    <dbReference type="NCBI Taxonomy" id="1356359"/>
    <lineage>
        <taxon>Bacteria</taxon>
        <taxon>Bacillati</taxon>
        <taxon>Cyanobacteriota</taxon>
        <taxon>Cyanophyceae</taxon>
        <taxon>Nostocales</taxon>
        <taxon>Nostocaceae</taxon>
        <taxon>Nostoc</taxon>
    </lineage>
</organism>
<proteinExistence type="predicted"/>